<dbReference type="PANTHER" id="PTHR32060:SF30">
    <property type="entry name" value="CARBOXY-TERMINAL PROCESSING PROTEASE CTPA"/>
    <property type="match status" value="1"/>
</dbReference>
<reference evidence="7 8" key="1">
    <citation type="journal article" date="2013" name="Nat. Biotechnol.">
        <title>Genome sequences of rare, uncultured bacteria obtained by differential coverage binning of multiple metagenomes.</title>
        <authorList>
            <person name="Albertsen M."/>
            <person name="Hugenholtz P."/>
            <person name="Skarshewski A."/>
            <person name="Nielsen K.L."/>
            <person name="Tyson G.W."/>
            <person name="Nielsen P.H."/>
        </authorList>
    </citation>
    <scope>NUCLEOTIDE SEQUENCE [LARGE SCALE GENOMIC DNA]</scope>
    <source>
        <strain evidence="7">TM71</strain>
    </source>
</reference>
<dbReference type="InterPro" id="IPR041489">
    <property type="entry name" value="PDZ_6"/>
</dbReference>
<dbReference type="GO" id="GO:0007165">
    <property type="term" value="P:signal transduction"/>
    <property type="evidence" value="ECO:0007669"/>
    <property type="project" value="TreeGrafter"/>
</dbReference>
<dbReference type="Gene3D" id="2.30.42.10">
    <property type="match status" value="1"/>
</dbReference>
<keyword evidence="8" id="KW-1185">Reference proteome</keyword>
<comment type="similarity">
    <text evidence="1 5">Belongs to the peptidase S41A family.</text>
</comment>
<dbReference type="SMART" id="SM00245">
    <property type="entry name" value="TSPc"/>
    <property type="match status" value="1"/>
</dbReference>
<evidence type="ECO:0000256" key="2">
    <source>
        <dbReference type="ARBA" id="ARBA00022670"/>
    </source>
</evidence>
<dbReference type="SUPFAM" id="SSF50156">
    <property type="entry name" value="PDZ domain-like"/>
    <property type="match status" value="1"/>
</dbReference>
<evidence type="ECO:0000256" key="4">
    <source>
        <dbReference type="ARBA" id="ARBA00022825"/>
    </source>
</evidence>
<dbReference type="GO" id="GO:0030288">
    <property type="term" value="C:outer membrane-bounded periplasmic space"/>
    <property type="evidence" value="ECO:0007669"/>
    <property type="project" value="TreeGrafter"/>
</dbReference>
<keyword evidence="3 5" id="KW-0378">Hydrolase</keyword>
<proteinExistence type="inferred from homology"/>
<dbReference type="Gene3D" id="3.90.226.10">
    <property type="entry name" value="2-enoyl-CoA Hydratase, Chain A, domain 1"/>
    <property type="match status" value="1"/>
</dbReference>
<dbReference type="RefSeq" id="WP_015641924.1">
    <property type="nucleotide sequence ID" value="NC_021219.1"/>
</dbReference>
<dbReference type="InterPro" id="IPR036034">
    <property type="entry name" value="PDZ_sf"/>
</dbReference>
<protein>
    <submittedName>
        <fullName evidence="7">Putative carboxyl-terminal protease</fullName>
        <ecNumber evidence="7">3.4.21.102</ecNumber>
    </submittedName>
</protein>
<dbReference type="InterPro" id="IPR001478">
    <property type="entry name" value="PDZ"/>
</dbReference>
<dbReference type="InterPro" id="IPR055210">
    <property type="entry name" value="CtpA/B_N"/>
</dbReference>
<dbReference type="MEROPS" id="S41.004"/>
<accession>R4PND8</accession>
<dbReference type="SUPFAM" id="SSF52096">
    <property type="entry name" value="ClpP/crotonase"/>
    <property type="match status" value="1"/>
</dbReference>
<dbReference type="GO" id="GO:0004252">
    <property type="term" value="F:serine-type endopeptidase activity"/>
    <property type="evidence" value="ECO:0007669"/>
    <property type="project" value="UniProtKB-EC"/>
</dbReference>
<dbReference type="OrthoDB" id="9812068at2"/>
<dbReference type="Proteomes" id="UP000013893">
    <property type="component" value="Chromosome"/>
</dbReference>
<evidence type="ECO:0000256" key="1">
    <source>
        <dbReference type="ARBA" id="ARBA00009179"/>
    </source>
</evidence>
<name>R4PND8_9BACT</name>
<dbReference type="Pfam" id="PF17820">
    <property type="entry name" value="PDZ_6"/>
    <property type="match status" value="1"/>
</dbReference>
<dbReference type="EC" id="3.4.21.102" evidence="7"/>
<evidence type="ECO:0000256" key="3">
    <source>
        <dbReference type="ARBA" id="ARBA00022801"/>
    </source>
</evidence>
<dbReference type="HOGENOM" id="CLU_017295_1_2_0"/>
<dbReference type="STRING" id="1332188.L336_0772"/>
<dbReference type="EMBL" id="CP005957">
    <property type="protein sequence ID" value="AGL62474.1"/>
    <property type="molecule type" value="Genomic_DNA"/>
</dbReference>
<dbReference type="PROSITE" id="PS50106">
    <property type="entry name" value="PDZ"/>
    <property type="match status" value="1"/>
</dbReference>
<dbReference type="CDD" id="cd07560">
    <property type="entry name" value="Peptidase_S41_CPP"/>
    <property type="match status" value="1"/>
</dbReference>
<sequence>MPDLQTPHHVAVPQNQSASASRGATRAWYIAIVCAVAISSFVAGTRSDQLWAAIAPVFGIKASSDTLDLLSVQRTFQKLKANYDGTLDTNALIDGANRGMVAAAGDRYTVFMDKSEADAFNKELSGEVSGIGAEIGVRSGQPTILRTLANSPAEKAGVQAGDVILGVNDLSMRGASAADVAEKVRGEADTTVKLTLKRGNDTKEFTITRAKVSDPSVRTSVKDGVGIMKISRFDDQTGTLASEAARSFKDQNVKAIILDLRDDGGGYLDAARQVASLWLDKKVIVTERTGDTVTGTLKADGSPLLGGIKTVVLVNGGSASASEIVAGALQDHKAATLIGEKTFGKGTVQKVIELPGGRILKVTVARWYTPNGKNITKEGITPDMSVVLTSTDMDAGRDPQMDAALAAVK</sequence>
<dbReference type="Pfam" id="PF03572">
    <property type="entry name" value="Peptidase_S41"/>
    <property type="match status" value="1"/>
</dbReference>
<evidence type="ECO:0000256" key="5">
    <source>
        <dbReference type="RuleBase" id="RU004404"/>
    </source>
</evidence>
<keyword evidence="4 5" id="KW-0720">Serine protease</keyword>
<evidence type="ECO:0000313" key="7">
    <source>
        <dbReference type="EMBL" id="AGL62474.1"/>
    </source>
</evidence>
<gene>
    <name evidence="7" type="ORF">L336_0772</name>
</gene>
<dbReference type="SMART" id="SM00228">
    <property type="entry name" value="PDZ"/>
    <property type="match status" value="1"/>
</dbReference>
<dbReference type="CDD" id="cd06782">
    <property type="entry name" value="cpPDZ_CPP-like"/>
    <property type="match status" value="1"/>
</dbReference>
<dbReference type="InterPro" id="IPR005151">
    <property type="entry name" value="Tail-specific_protease"/>
</dbReference>
<evidence type="ECO:0000313" key="8">
    <source>
        <dbReference type="Proteomes" id="UP000013893"/>
    </source>
</evidence>
<dbReference type="AlphaFoldDB" id="R4PND8"/>
<dbReference type="InterPro" id="IPR004447">
    <property type="entry name" value="Peptidase_S41A"/>
</dbReference>
<dbReference type="GO" id="GO:0006508">
    <property type="term" value="P:proteolysis"/>
    <property type="evidence" value="ECO:0007669"/>
    <property type="project" value="UniProtKB-KW"/>
</dbReference>
<evidence type="ECO:0000259" key="6">
    <source>
        <dbReference type="PROSITE" id="PS50106"/>
    </source>
</evidence>
<dbReference type="KEGG" id="saal:L336_0772"/>
<dbReference type="Gene3D" id="3.30.750.44">
    <property type="match status" value="1"/>
</dbReference>
<organism evidence="7 8">
    <name type="scientific">Candidatus Saccharimonas aalborgensis</name>
    <dbReference type="NCBI Taxonomy" id="1332188"/>
    <lineage>
        <taxon>Bacteria</taxon>
        <taxon>Candidatus Saccharimonadota</taxon>
        <taxon>Candidatus Saccharimonadia</taxon>
        <taxon>Candidatus Saccharimonadales</taxon>
        <taxon>Candidatus Saccharimonadaceae</taxon>
        <taxon>Candidatus Saccharimonas</taxon>
    </lineage>
</organism>
<dbReference type="InterPro" id="IPR029045">
    <property type="entry name" value="ClpP/crotonase-like_dom_sf"/>
</dbReference>
<dbReference type="NCBIfam" id="TIGR00225">
    <property type="entry name" value="prc"/>
    <property type="match status" value="1"/>
</dbReference>
<dbReference type="FunFam" id="2.30.42.10:FF:000063">
    <property type="entry name" value="Peptidase, S41 family"/>
    <property type="match status" value="1"/>
</dbReference>
<keyword evidence="2 5" id="KW-0645">Protease</keyword>
<feature type="domain" description="PDZ" evidence="6">
    <location>
        <begin position="109"/>
        <end position="185"/>
    </location>
</feature>
<dbReference type="PANTHER" id="PTHR32060">
    <property type="entry name" value="TAIL-SPECIFIC PROTEASE"/>
    <property type="match status" value="1"/>
</dbReference>
<dbReference type="Pfam" id="PF22694">
    <property type="entry name" value="CtpB_N-like"/>
    <property type="match status" value="1"/>
</dbReference>